<keyword evidence="11" id="KW-1185">Reference proteome</keyword>
<evidence type="ECO:0000313" key="11">
    <source>
        <dbReference type="Proteomes" id="UP000288212"/>
    </source>
</evidence>
<dbReference type="EMBL" id="PIPI01000001">
    <property type="protein sequence ID" value="RUO21805.1"/>
    <property type="molecule type" value="Genomic_DNA"/>
</dbReference>
<dbReference type="Proteomes" id="UP000288212">
    <property type="component" value="Unassembled WGS sequence"/>
</dbReference>
<dbReference type="GO" id="GO:0005524">
    <property type="term" value="F:ATP binding"/>
    <property type="evidence" value="ECO:0007669"/>
    <property type="project" value="UniProtKB-KW"/>
</dbReference>
<accession>A0A432VYS2</accession>
<evidence type="ECO:0008006" key="12">
    <source>
        <dbReference type="Google" id="ProtNLM"/>
    </source>
</evidence>
<evidence type="ECO:0000256" key="6">
    <source>
        <dbReference type="ARBA" id="ARBA00023136"/>
    </source>
</evidence>
<evidence type="ECO:0000313" key="10">
    <source>
        <dbReference type="EMBL" id="RUO21805.1"/>
    </source>
</evidence>
<comment type="subcellular location">
    <subcellularLocation>
        <location evidence="1">Cell membrane</location>
        <topology evidence="1">Multi-pass membrane protein</topology>
    </subcellularLocation>
</comment>
<evidence type="ECO:0000256" key="7">
    <source>
        <dbReference type="SAM" id="Phobius"/>
    </source>
</evidence>
<dbReference type="PROSITE" id="PS00211">
    <property type="entry name" value="ABC_TRANSPORTER_1"/>
    <property type="match status" value="1"/>
</dbReference>
<organism evidence="10 11">
    <name type="scientific">Aliidiomarina haloalkalitolerans</name>
    <dbReference type="NCBI Taxonomy" id="859059"/>
    <lineage>
        <taxon>Bacteria</taxon>
        <taxon>Pseudomonadati</taxon>
        <taxon>Pseudomonadota</taxon>
        <taxon>Gammaproteobacteria</taxon>
        <taxon>Alteromonadales</taxon>
        <taxon>Idiomarinaceae</taxon>
        <taxon>Aliidiomarina</taxon>
    </lineage>
</organism>
<dbReference type="GO" id="GO:0140359">
    <property type="term" value="F:ABC-type transporter activity"/>
    <property type="evidence" value="ECO:0007669"/>
    <property type="project" value="InterPro"/>
</dbReference>
<dbReference type="GO" id="GO:0016887">
    <property type="term" value="F:ATP hydrolysis activity"/>
    <property type="evidence" value="ECO:0007669"/>
    <property type="project" value="InterPro"/>
</dbReference>
<dbReference type="GO" id="GO:0005886">
    <property type="term" value="C:plasma membrane"/>
    <property type="evidence" value="ECO:0007669"/>
    <property type="project" value="UniProtKB-SubCell"/>
</dbReference>
<keyword evidence="2 7" id="KW-0812">Transmembrane</keyword>
<evidence type="ECO:0000259" key="8">
    <source>
        <dbReference type="PROSITE" id="PS50893"/>
    </source>
</evidence>
<keyword evidence="4" id="KW-0067">ATP-binding</keyword>
<evidence type="ECO:0000256" key="2">
    <source>
        <dbReference type="ARBA" id="ARBA00022692"/>
    </source>
</evidence>
<dbReference type="PROSITE" id="PS50893">
    <property type="entry name" value="ABC_TRANSPORTER_2"/>
    <property type="match status" value="1"/>
</dbReference>
<reference evidence="10 11" key="1">
    <citation type="journal article" date="2011" name="Front. Microbiol.">
        <title>Genomic signatures of strain selection and enhancement in Bacillus atrophaeus var. globigii, a historical biowarfare simulant.</title>
        <authorList>
            <person name="Gibbons H.S."/>
            <person name="Broomall S.M."/>
            <person name="McNew L.A."/>
            <person name="Daligault H."/>
            <person name="Chapman C."/>
            <person name="Bruce D."/>
            <person name="Karavis M."/>
            <person name="Krepps M."/>
            <person name="McGregor P.A."/>
            <person name="Hong C."/>
            <person name="Park K.H."/>
            <person name="Akmal A."/>
            <person name="Feldman A."/>
            <person name="Lin J.S."/>
            <person name="Chang W.E."/>
            <person name="Higgs B.W."/>
            <person name="Demirev P."/>
            <person name="Lindquist J."/>
            <person name="Liem A."/>
            <person name="Fochler E."/>
            <person name="Read T.D."/>
            <person name="Tapia R."/>
            <person name="Johnson S."/>
            <person name="Bishop-Lilly K.A."/>
            <person name="Detter C."/>
            <person name="Han C."/>
            <person name="Sozhamannan S."/>
            <person name="Rosenzweig C.N."/>
            <person name="Skowronski E.W."/>
        </authorList>
    </citation>
    <scope>NUCLEOTIDE SEQUENCE [LARGE SCALE GENOMIC DNA]</scope>
    <source>
        <strain evidence="10 11">AK5</strain>
    </source>
</reference>
<keyword evidence="3" id="KW-0547">Nucleotide-binding</keyword>
<evidence type="ECO:0000256" key="3">
    <source>
        <dbReference type="ARBA" id="ARBA00022741"/>
    </source>
</evidence>
<name>A0A432VYS2_9GAMM</name>
<dbReference type="SMART" id="SM00382">
    <property type="entry name" value="AAA"/>
    <property type="match status" value="1"/>
</dbReference>
<feature type="transmembrane region" description="Helical" evidence="7">
    <location>
        <begin position="50"/>
        <end position="74"/>
    </location>
</feature>
<dbReference type="PROSITE" id="PS50929">
    <property type="entry name" value="ABC_TM1F"/>
    <property type="match status" value="1"/>
</dbReference>
<dbReference type="InterPro" id="IPR027417">
    <property type="entry name" value="P-loop_NTPase"/>
</dbReference>
<protein>
    <recommendedName>
        <fullName evidence="12">Thiol reductant ABC exporter subunit CydC</fullName>
    </recommendedName>
</protein>
<sequence>MRLKKGFFRTGFQLERQRLLLGFVFLVLTALAGIGLLALSGWFITTTAVVGLTATVVLIDVFTPGTGIRFFALLRTVARYFERVIHHDAVLRIQAWWRNQLFSQLTQRSPAQFLRVNTASMLQRLTQDLNTLDAWYMRLIAPPRLAALALVVVWLLIVLTSGSRHFWLHVLTLSVFVLLWLLAGPISQRLTNQQGRGEVRQQELIRQTSLDLYDGGAELKTAGLWQDNTQRLLASAQRLNAWQQHRLQRLAFIDAVISATVQGLAVVILLYGLNAYLAETLSLPIVVLHVLAVLALAELIQPVAEQAGQVGLVNEARARIHDSFTLTDTGNRRFVALPLGQSVRIAPQQITAVIGASGMGKSTIGQMAAGLLPNTGQVVYADSTWAEQVGTSAWLQSMGYMAQANLVLSGTIAANLRIAAPQASIEQLWQALDFACLKAEVSAMPAQLDTWVGTAGTSLSGGQARRLMLARLYLQNPDLVILDEPFTGIDRHTQTKLMTNVTTWLRGKTALVLGHDLTSLPVAGQVVNLDG</sequence>
<dbReference type="Pfam" id="PF00005">
    <property type="entry name" value="ABC_tran"/>
    <property type="match status" value="1"/>
</dbReference>
<comment type="caution">
    <text evidence="10">The sequence shown here is derived from an EMBL/GenBank/DDBJ whole genome shotgun (WGS) entry which is preliminary data.</text>
</comment>
<dbReference type="InterPro" id="IPR003439">
    <property type="entry name" value="ABC_transporter-like_ATP-bd"/>
</dbReference>
<dbReference type="GO" id="GO:0034040">
    <property type="term" value="F:ATPase-coupled lipid transmembrane transporter activity"/>
    <property type="evidence" value="ECO:0007669"/>
    <property type="project" value="TreeGrafter"/>
</dbReference>
<dbReference type="InterPro" id="IPR011527">
    <property type="entry name" value="ABC1_TM_dom"/>
</dbReference>
<feature type="transmembrane region" description="Helical" evidence="7">
    <location>
        <begin position="167"/>
        <end position="186"/>
    </location>
</feature>
<dbReference type="RefSeq" id="WP_126790972.1">
    <property type="nucleotide sequence ID" value="NZ_PIPI01000001.1"/>
</dbReference>
<dbReference type="Gene3D" id="1.20.1560.10">
    <property type="entry name" value="ABC transporter type 1, transmembrane domain"/>
    <property type="match status" value="1"/>
</dbReference>
<keyword evidence="5 7" id="KW-1133">Transmembrane helix</keyword>
<dbReference type="SUPFAM" id="SSF52540">
    <property type="entry name" value="P-loop containing nucleoside triphosphate hydrolases"/>
    <property type="match status" value="1"/>
</dbReference>
<proteinExistence type="predicted"/>
<feature type="transmembrane region" description="Helical" evidence="7">
    <location>
        <begin position="250"/>
        <end position="271"/>
    </location>
</feature>
<dbReference type="AlphaFoldDB" id="A0A432VYS2"/>
<feature type="domain" description="ABC transmembrane type-1" evidence="9">
    <location>
        <begin position="20"/>
        <end position="312"/>
    </location>
</feature>
<dbReference type="SUPFAM" id="SSF90123">
    <property type="entry name" value="ABC transporter transmembrane region"/>
    <property type="match status" value="1"/>
</dbReference>
<feature type="domain" description="ABC transporter" evidence="8">
    <location>
        <begin position="318"/>
        <end position="531"/>
    </location>
</feature>
<keyword evidence="6 7" id="KW-0472">Membrane</keyword>
<dbReference type="Gene3D" id="3.40.50.300">
    <property type="entry name" value="P-loop containing nucleotide triphosphate hydrolases"/>
    <property type="match status" value="1"/>
</dbReference>
<feature type="transmembrane region" description="Helical" evidence="7">
    <location>
        <begin position="20"/>
        <end position="44"/>
    </location>
</feature>
<evidence type="ECO:0000259" key="9">
    <source>
        <dbReference type="PROSITE" id="PS50929"/>
    </source>
</evidence>
<gene>
    <name evidence="10" type="ORF">CWE06_02855</name>
</gene>
<dbReference type="InterPro" id="IPR017871">
    <property type="entry name" value="ABC_transporter-like_CS"/>
</dbReference>
<dbReference type="InterPro" id="IPR039421">
    <property type="entry name" value="Type_1_exporter"/>
</dbReference>
<dbReference type="InterPro" id="IPR003593">
    <property type="entry name" value="AAA+_ATPase"/>
</dbReference>
<dbReference type="InterPro" id="IPR036640">
    <property type="entry name" value="ABC1_TM_sf"/>
</dbReference>
<evidence type="ECO:0000256" key="4">
    <source>
        <dbReference type="ARBA" id="ARBA00022840"/>
    </source>
</evidence>
<evidence type="ECO:0000256" key="1">
    <source>
        <dbReference type="ARBA" id="ARBA00004651"/>
    </source>
</evidence>
<dbReference type="OrthoDB" id="9802264at2"/>
<dbReference type="PANTHER" id="PTHR24221:SF653">
    <property type="entry name" value="TRANSPORT ATP-BINDING PROTEIN CYDC"/>
    <property type="match status" value="1"/>
</dbReference>
<evidence type="ECO:0000256" key="5">
    <source>
        <dbReference type="ARBA" id="ARBA00022989"/>
    </source>
</evidence>
<feature type="transmembrane region" description="Helical" evidence="7">
    <location>
        <begin position="145"/>
        <end position="161"/>
    </location>
</feature>
<dbReference type="PANTHER" id="PTHR24221">
    <property type="entry name" value="ATP-BINDING CASSETTE SUB-FAMILY B"/>
    <property type="match status" value="1"/>
</dbReference>